<evidence type="ECO:0000313" key="2">
    <source>
        <dbReference type="EMBL" id="CAL0334058.1"/>
    </source>
</evidence>
<proteinExistence type="predicted"/>
<dbReference type="PANTHER" id="PTHR33737:SF19">
    <property type="entry name" value="BNAA10G12980D PROTEIN"/>
    <property type="match status" value="1"/>
</dbReference>
<feature type="region of interest" description="Disordered" evidence="1">
    <location>
        <begin position="183"/>
        <end position="202"/>
    </location>
</feature>
<name>A0AAV1YJ92_LUPLU</name>
<evidence type="ECO:0000313" key="3">
    <source>
        <dbReference type="Proteomes" id="UP001497480"/>
    </source>
</evidence>
<gene>
    <name evidence="2" type="ORF">LLUT_LOCUS35118</name>
</gene>
<dbReference type="AlphaFoldDB" id="A0AAV1YJ92"/>
<dbReference type="PANTHER" id="PTHR33737">
    <property type="entry name" value="OS05G0121800 PROTEIN"/>
    <property type="match status" value="1"/>
</dbReference>
<accession>A0AAV1YJ92</accession>
<keyword evidence="3" id="KW-1185">Reference proteome</keyword>
<dbReference type="Proteomes" id="UP001497480">
    <property type="component" value="Unassembled WGS sequence"/>
</dbReference>
<protein>
    <submittedName>
        <fullName evidence="2">Uncharacterized protein</fullName>
    </submittedName>
</protein>
<feature type="region of interest" description="Disordered" evidence="1">
    <location>
        <begin position="149"/>
        <end position="177"/>
    </location>
</feature>
<reference evidence="2 3" key="1">
    <citation type="submission" date="2024-03" db="EMBL/GenBank/DDBJ databases">
        <authorList>
            <person name="Martinez-Hernandez J."/>
        </authorList>
    </citation>
    <scope>NUCLEOTIDE SEQUENCE [LARGE SCALE GENOMIC DNA]</scope>
</reference>
<dbReference type="GO" id="GO:0008017">
    <property type="term" value="F:microtubule binding"/>
    <property type="evidence" value="ECO:0007669"/>
    <property type="project" value="InterPro"/>
</dbReference>
<dbReference type="InterPro" id="IPR045882">
    <property type="entry name" value="GPT1/2"/>
</dbReference>
<sequence length="213" mass="23146">MDSISKLQPLDITHEDDSLLINKRDDDCSSAFSCSPLISIRSKSRTEARSCAVDSKNLSFSPAKDDGDVNNDNVNCTAPKLSVEPQNMKKRKNKGVLNPLELSMISGTSTPSKTNTDLKMNVINEEEEEREPTSASLAIREIEENLFKQTSYSSSQKSRNTGAVGLSPKPAPPSVAKRKVIAANDVAGNSSKRNACPRPVASSSYPFLLRSLE</sequence>
<comment type="caution">
    <text evidence="2">The sequence shown here is derived from an EMBL/GenBank/DDBJ whole genome shotgun (WGS) entry which is preliminary data.</text>
</comment>
<organism evidence="2 3">
    <name type="scientific">Lupinus luteus</name>
    <name type="common">European yellow lupine</name>
    <dbReference type="NCBI Taxonomy" id="3873"/>
    <lineage>
        <taxon>Eukaryota</taxon>
        <taxon>Viridiplantae</taxon>
        <taxon>Streptophyta</taxon>
        <taxon>Embryophyta</taxon>
        <taxon>Tracheophyta</taxon>
        <taxon>Spermatophyta</taxon>
        <taxon>Magnoliopsida</taxon>
        <taxon>eudicotyledons</taxon>
        <taxon>Gunneridae</taxon>
        <taxon>Pentapetalae</taxon>
        <taxon>rosids</taxon>
        <taxon>fabids</taxon>
        <taxon>Fabales</taxon>
        <taxon>Fabaceae</taxon>
        <taxon>Papilionoideae</taxon>
        <taxon>50 kb inversion clade</taxon>
        <taxon>genistoids sensu lato</taxon>
        <taxon>core genistoids</taxon>
        <taxon>Genisteae</taxon>
        <taxon>Lupinus</taxon>
    </lineage>
</organism>
<feature type="compositionally biased region" description="Polar residues" evidence="1">
    <location>
        <begin position="149"/>
        <end position="161"/>
    </location>
</feature>
<evidence type="ECO:0000256" key="1">
    <source>
        <dbReference type="SAM" id="MobiDB-lite"/>
    </source>
</evidence>
<dbReference type="EMBL" id="CAXHTB010000025">
    <property type="protein sequence ID" value="CAL0334058.1"/>
    <property type="molecule type" value="Genomic_DNA"/>
</dbReference>